<protein>
    <recommendedName>
        <fullName evidence="1">MINDY deubiquitinase domain-containing protein</fullName>
    </recommendedName>
</protein>
<dbReference type="Proteomes" id="UP001229421">
    <property type="component" value="Unassembled WGS sequence"/>
</dbReference>
<organism evidence="2 3">
    <name type="scientific">Tagetes erecta</name>
    <name type="common">African marigold</name>
    <dbReference type="NCBI Taxonomy" id="13708"/>
    <lineage>
        <taxon>Eukaryota</taxon>
        <taxon>Viridiplantae</taxon>
        <taxon>Streptophyta</taxon>
        <taxon>Embryophyta</taxon>
        <taxon>Tracheophyta</taxon>
        <taxon>Spermatophyta</taxon>
        <taxon>Magnoliopsida</taxon>
        <taxon>eudicotyledons</taxon>
        <taxon>Gunneridae</taxon>
        <taxon>Pentapetalae</taxon>
        <taxon>asterids</taxon>
        <taxon>campanulids</taxon>
        <taxon>Asterales</taxon>
        <taxon>Asteraceae</taxon>
        <taxon>Asteroideae</taxon>
        <taxon>Heliantheae alliance</taxon>
        <taxon>Tageteae</taxon>
        <taxon>Tagetes</taxon>
    </lineage>
</organism>
<dbReference type="InterPro" id="IPR033979">
    <property type="entry name" value="MINDY_domain"/>
</dbReference>
<accession>A0AAD8P1Z6</accession>
<name>A0AAD8P1Z6_TARER</name>
<dbReference type="GO" id="GO:0016807">
    <property type="term" value="F:cysteine-type carboxypeptidase activity"/>
    <property type="evidence" value="ECO:0007669"/>
    <property type="project" value="TreeGrafter"/>
</dbReference>
<dbReference type="AlphaFoldDB" id="A0AAD8P1Z6"/>
<gene>
    <name evidence="2" type="ORF">QVD17_01978</name>
</gene>
<dbReference type="InterPro" id="IPR007518">
    <property type="entry name" value="MINDY"/>
</dbReference>
<comment type="caution">
    <text evidence="2">The sequence shown here is derived from an EMBL/GenBank/DDBJ whole genome shotgun (WGS) entry which is preliminary data.</text>
</comment>
<dbReference type="GO" id="GO:0004843">
    <property type="term" value="F:cysteine-type deubiquitinase activity"/>
    <property type="evidence" value="ECO:0007669"/>
    <property type="project" value="InterPro"/>
</dbReference>
<dbReference type="GO" id="GO:0071108">
    <property type="term" value="P:protein K48-linked deubiquitination"/>
    <property type="evidence" value="ECO:0007669"/>
    <property type="project" value="TreeGrafter"/>
</dbReference>
<sequence>MCSIRSFGYTIVSEELGGLTALDPESDIPSTRADIEEGMIKSFLPNSSNQLTPHGLSCLQNEIAEGEVSVLYKNSQFIPMLKFMGRLYLLATNKSLIPQSDFVWGLLVDGNTVYASLDFEAIQSGQKNSRSTSAGSNSKLNSKLKFSDVQLVDQLRTNKTLEKLAEEFKVSRSTIERRIYKLGGRDKALNSVSASAGLPLTSVTQVSTAEKRTPRKLLKFRAHSITGQVVIVEFKHCEASLDHLLKRIASELKVDPGSFELKYIDDDYEVDLRTEEAMACCKRSMANTNLAVLIIVFLDDKKTK</sequence>
<dbReference type="GO" id="GO:0005829">
    <property type="term" value="C:cytosol"/>
    <property type="evidence" value="ECO:0007669"/>
    <property type="project" value="TreeGrafter"/>
</dbReference>
<dbReference type="PANTHER" id="PTHR18063">
    <property type="entry name" value="NF-E2 INDUCIBLE PROTEIN"/>
    <property type="match status" value="1"/>
</dbReference>
<evidence type="ECO:0000259" key="1">
    <source>
        <dbReference type="Pfam" id="PF04424"/>
    </source>
</evidence>
<proteinExistence type="predicted"/>
<dbReference type="GO" id="GO:0071944">
    <property type="term" value="C:cell periphery"/>
    <property type="evidence" value="ECO:0007669"/>
    <property type="project" value="TreeGrafter"/>
</dbReference>
<evidence type="ECO:0000313" key="3">
    <source>
        <dbReference type="Proteomes" id="UP001229421"/>
    </source>
</evidence>
<dbReference type="GO" id="GO:1990380">
    <property type="term" value="F:K48-linked deubiquitinase activity"/>
    <property type="evidence" value="ECO:0007669"/>
    <property type="project" value="InterPro"/>
</dbReference>
<reference evidence="2" key="1">
    <citation type="journal article" date="2023" name="bioRxiv">
        <title>Improved chromosome-level genome assembly for marigold (Tagetes erecta).</title>
        <authorList>
            <person name="Jiang F."/>
            <person name="Yuan L."/>
            <person name="Wang S."/>
            <person name="Wang H."/>
            <person name="Xu D."/>
            <person name="Wang A."/>
            <person name="Fan W."/>
        </authorList>
    </citation>
    <scope>NUCLEOTIDE SEQUENCE</scope>
    <source>
        <strain evidence="2">WSJ</strain>
        <tissue evidence="2">Leaf</tissue>
    </source>
</reference>
<keyword evidence="3" id="KW-1185">Reference proteome</keyword>
<dbReference type="PANTHER" id="PTHR18063:SF6">
    <property type="entry name" value="UBIQUITIN CARBOXYL-TERMINAL HYDROLASE"/>
    <property type="match status" value="1"/>
</dbReference>
<feature type="domain" description="MINDY deubiquitinase" evidence="1">
    <location>
        <begin position="36"/>
        <end position="118"/>
    </location>
</feature>
<dbReference type="Pfam" id="PF04424">
    <property type="entry name" value="MINDY_DUB"/>
    <property type="match status" value="1"/>
</dbReference>
<evidence type="ECO:0000313" key="2">
    <source>
        <dbReference type="EMBL" id="KAK1436200.1"/>
    </source>
</evidence>
<dbReference type="EMBL" id="JAUHHV010000001">
    <property type="protein sequence ID" value="KAK1436200.1"/>
    <property type="molecule type" value="Genomic_DNA"/>
</dbReference>